<evidence type="ECO:0000313" key="3">
    <source>
        <dbReference type="Proteomes" id="UP001597061"/>
    </source>
</evidence>
<dbReference type="EMBL" id="JBHTJI010000001">
    <property type="protein sequence ID" value="MFD0989144.1"/>
    <property type="molecule type" value="Genomic_DNA"/>
</dbReference>
<dbReference type="InterPro" id="IPR002909">
    <property type="entry name" value="IPT_dom"/>
</dbReference>
<name>A0ABW3JGD9_9FLAO</name>
<dbReference type="CDD" id="cd00603">
    <property type="entry name" value="IPT_PCSR"/>
    <property type="match status" value="1"/>
</dbReference>
<proteinExistence type="predicted"/>
<dbReference type="PANTHER" id="PTHR45632">
    <property type="entry name" value="LD33804P"/>
    <property type="match status" value="1"/>
</dbReference>
<dbReference type="InterPro" id="IPR014756">
    <property type="entry name" value="Ig_E-set"/>
</dbReference>
<feature type="domain" description="IPT/TIG" evidence="1">
    <location>
        <begin position="213"/>
        <end position="291"/>
    </location>
</feature>
<dbReference type="RefSeq" id="WP_379924714.1">
    <property type="nucleotide sequence ID" value="NZ_JBHTJI010000001.1"/>
</dbReference>
<dbReference type="SUPFAM" id="SSF81296">
    <property type="entry name" value="E set domains"/>
    <property type="match status" value="2"/>
</dbReference>
<dbReference type="InterPro" id="IPR015915">
    <property type="entry name" value="Kelch-typ_b-propeller"/>
</dbReference>
<accession>A0ABW3JGD9</accession>
<sequence length="672" mass="76311">MLKNFYYTFILLFLTLSCQKDDPTPTPEAINLTLSVYVPQTGGVNLKATYTGLDLNNILESGFLLSNQPVPTLNNSIIIQSKITGNQLENTINTDLVYNGEYFVRAYIKVADTEIYYSDEQSFISLGSIIPIIKEVPQQAHILDTISISGNYFTTKTNYIKVSLGGESSRIIYSNDSIIKCIVPVTLKSFNPTIEVKIYEKKVTFNGFSLFNPEISSISSLSGTFRDELIINGGHFDFEKSRNKVYFGNAEATITYADRNTLKVLVPDDLESSSEQIKVSAQLQENSFSNNFKLIAPKINFVEKNVFANQSVVIQGANFHPLKDKNFIYFEEAKANISFGDTQNLNTKVPFGAFPRRKAIVKIQLLDLIVEYEVELNIQDKWIMISNNLPFRFYRGINNAVVANNTAYVIAPSKDLFDDNYYLWKFNPNNFSWEKSTIPFSIKWSGVAEANMDKLFVYTADSNNSFWEYNPVTQQWKQLPKYPGARRDYATHFSINKEIYLGMGADFEPYTRITYGDFYKYSPDTNTWTQIADFTYQNYFLRTETSTFTINNIAYVGNGATNTGMVDYWSYHPNTNEWIRIVNFKDSRKNTASFELNGFGYVTGGNPTGGSNTKDCWKYNPLSNIWTKIDDIGHIERGGHFSFSLNGKAYVGGGGIYDSGGSNGYDFYEYKP</sequence>
<dbReference type="PROSITE" id="PS51257">
    <property type="entry name" value="PROKAR_LIPOPROTEIN"/>
    <property type="match status" value="1"/>
</dbReference>
<protein>
    <submittedName>
        <fullName evidence="2">IPT/TIG domain-containing protein</fullName>
    </submittedName>
</protein>
<reference evidence="3" key="1">
    <citation type="journal article" date="2019" name="Int. J. Syst. Evol. Microbiol.">
        <title>The Global Catalogue of Microorganisms (GCM) 10K type strain sequencing project: providing services to taxonomists for standard genome sequencing and annotation.</title>
        <authorList>
            <consortium name="The Broad Institute Genomics Platform"/>
            <consortium name="The Broad Institute Genome Sequencing Center for Infectious Disease"/>
            <person name="Wu L."/>
            <person name="Ma J."/>
        </authorList>
    </citation>
    <scope>NUCLEOTIDE SEQUENCE [LARGE SCALE GENOMIC DNA]</scope>
    <source>
        <strain evidence="3">CCUG 62414</strain>
    </source>
</reference>
<evidence type="ECO:0000313" key="2">
    <source>
        <dbReference type="EMBL" id="MFD0989144.1"/>
    </source>
</evidence>
<organism evidence="2 3">
    <name type="scientific">Mariniflexile jejuense</name>
    <dbReference type="NCBI Taxonomy" id="1173582"/>
    <lineage>
        <taxon>Bacteria</taxon>
        <taxon>Pseudomonadati</taxon>
        <taxon>Bacteroidota</taxon>
        <taxon>Flavobacteriia</taxon>
        <taxon>Flavobacteriales</taxon>
        <taxon>Flavobacteriaceae</taxon>
        <taxon>Mariniflexile</taxon>
    </lineage>
</organism>
<dbReference type="Pfam" id="PF01833">
    <property type="entry name" value="TIG"/>
    <property type="match status" value="2"/>
</dbReference>
<comment type="caution">
    <text evidence="2">The sequence shown here is derived from an EMBL/GenBank/DDBJ whole genome shotgun (WGS) entry which is preliminary data.</text>
</comment>
<feature type="domain" description="IPT/TIG" evidence="1">
    <location>
        <begin position="144"/>
        <end position="194"/>
    </location>
</feature>
<evidence type="ECO:0000259" key="1">
    <source>
        <dbReference type="Pfam" id="PF01833"/>
    </source>
</evidence>
<dbReference type="SUPFAM" id="SSF117281">
    <property type="entry name" value="Kelch motif"/>
    <property type="match status" value="1"/>
</dbReference>
<dbReference type="Gene3D" id="2.120.10.80">
    <property type="entry name" value="Kelch-type beta propeller"/>
    <property type="match status" value="2"/>
</dbReference>
<dbReference type="Gene3D" id="2.60.40.10">
    <property type="entry name" value="Immunoglobulins"/>
    <property type="match status" value="2"/>
</dbReference>
<dbReference type="InterPro" id="IPR013783">
    <property type="entry name" value="Ig-like_fold"/>
</dbReference>
<gene>
    <name evidence="2" type="ORF">ACFQ1R_03475</name>
</gene>
<dbReference type="Proteomes" id="UP001597061">
    <property type="component" value="Unassembled WGS sequence"/>
</dbReference>
<keyword evidence="3" id="KW-1185">Reference proteome</keyword>